<dbReference type="InterPro" id="IPR012337">
    <property type="entry name" value="RNaseH-like_sf"/>
</dbReference>
<dbReference type="PANTHER" id="PTHR23272:SF187">
    <property type="entry name" value="AC9 TRANSPOSASE-RELATED"/>
    <property type="match status" value="1"/>
</dbReference>
<dbReference type="AlphaFoldDB" id="A0AAV1WGT2"/>
<evidence type="ECO:0000259" key="2">
    <source>
        <dbReference type="Pfam" id="PF14372"/>
    </source>
</evidence>
<dbReference type="PANTHER" id="PTHR23272">
    <property type="entry name" value="BED FINGER-RELATED"/>
    <property type="match status" value="1"/>
</dbReference>
<name>A0AAV1WGT2_LUPLU</name>
<dbReference type="InterPro" id="IPR008906">
    <property type="entry name" value="HATC_C_dom"/>
</dbReference>
<evidence type="ECO:0000259" key="1">
    <source>
        <dbReference type="Pfam" id="PF05699"/>
    </source>
</evidence>
<feature type="domain" description="HAT C-terminal dimerisation" evidence="1">
    <location>
        <begin position="99"/>
        <end position="181"/>
    </location>
</feature>
<evidence type="ECO:0008006" key="5">
    <source>
        <dbReference type="Google" id="ProtNLM"/>
    </source>
</evidence>
<gene>
    <name evidence="3" type="ORF">LLUT_LOCUS9473</name>
</gene>
<dbReference type="Pfam" id="PF14372">
    <property type="entry name" value="hAT-like_RNase-H"/>
    <property type="match status" value="1"/>
</dbReference>
<dbReference type="SUPFAM" id="SSF53098">
    <property type="entry name" value="Ribonuclease H-like"/>
    <property type="match status" value="1"/>
</dbReference>
<evidence type="ECO:0000313" key="4">
    <source>
        <dbReference type="Proteomes" id="UP001497480"/>
    </source>
</evidence>
<dbReference type="Proteomes" id="UP001497480">
    <property type="component" value="Unassembled WGS sequence"/>
</dbReference>
<dbReference type="GO" id="GO:0046983">
    <property type="term" value="F:protein dimerization activity"/>
    <property type="evidence" value="ECO:0007669"/>
    <property type="project" value="InterPro"/>
</dbReference>
<organism evidence="3 4">
    <name type="scientific">Lupinus luteus</name>
    <name type="common">European yellow lupine</name>
    <dbReference type="NCBI Taxonomy" id="3873"/>
    <lineage>
        <taxon>Eukaryota</taxon>
        <taxon>Viridiplantae</taxon>
        <taxon>Streptophyta</taxon>
        <taxon>Embryophyta</taxon>
        <taxon>Tracheophyta</taxon>
        <taxon>Spermatophyta</taxon>
        <taxon>Magnoliopsida</taxon>
        <taxon>eudicotyledons</taxon>
        <taxon>Gunneridae</taxon>
        <taxon>Pentapetalae</taxon>
        <taxon>rosids</taxon>
        <taxon>fabids</taxon>
        <taxon>Fabales</taxon>
        <taxon>Fabaceae</taxon>
        <taxon>Papilionoideae</taxon>
        <taxon>50 kb inversion clade</taxon>
        <taxon>genistoids sensu lato</taxon>
        <taxon>core genistoids</taxon>
        <taxon>Genisteae</taxon>
        <taxon>Lupinus</taxon>
    </lineage>
</organism>
<sequence>MAVGAVLDPRYKLCFLEFFYPIIYGQQHGSEMSKVKIICEDLVKEYEIKMKGKESVFSSQSHTPNLIDVGVDGVNIDWRAKYQSFVSEQNIATAHCRSELDIYLEDGVLPDQGGEFDILAWWKVNGIKYPTLQGIARDLLAIPISTVASESSFSTGGRILTPHRSRLRPETVEALMCLQDWQRCDMKGSSNAKLDIIGCGTILEDFDVSNIKL</sequence>
<accession>A0AAV1WGT2</accession>
<feature type="domain" description="hAT-like transposase RNase-H fold" evidence="2">
    <location>
        <begin position="1"/>
        <end position="46"/>
    </location>
</feature>
<comment type="caution">
    <text evidence="3">The sequence shown here is derived from an EMBL/GenBank/DDBJ whole genome shotgun (WGS) entry which is preliminary data.</text>
</comment>
<proteinExistence type="predicted"/>
<dbReference type="Pfam" id="PF05699">
    <property type="entry name" value="Dimer_Tnp_hAT"/>
    <property type="match status" value="1"/>
</dbReference>
<keyword evidence="4" id="KW-1185">Reference proteome</keyword>
<reference evidence="3 4" key="1">
    <citation type="submission" date="2024-03" db="EMBL/GenBank/DDBJ databases">
        <authorList>
            <person name="Martinez-Hernandez J."/>
        </authorList>
    </citation>
    <scope>NUCLEOTIDE SEQUENCE [LARGE SCALE GENOMIC DNA]</scope>
</reference>
<protein>
    <recommendedName>
        <fullName evidence="5">Transposase</fullName>
    </recommendedName>
</protein>
<dbReference type="InterPro" id="IPR025525">
    <property type="entry name" value="hAT-like_transposase_RNase-H"/>
</dbReference>
<dbReference type="EMBL" id="CAXHTB010000006">
    <property type="protein sequence ID" value="CAL0308413.1"/>
    <property type="molecule type" value="Genomic_DNA"/>
</dbReference>
<dbReference type="GO" id="GO:0003677">
    <property type="term" value="F:DNA binding"/>
    <property type="evidence" value="ECO:0007669"/>
    <property type="project" value="InterPro"/>
</dbReference>
<evidence type="ECO:0000313" key="3">
    <source>
        <dbReference type="EMBL" id="CAL0308413.1"/>
    </source>
</evidence>